<accession>A0A317NUQ4</accession>
<reference evidence="4 5" key="1">
    <citation type="submission" date="2018-05" db="EMBL/GenBank/DDBJ databases">
        <title>Genomic Encyclopedia of Type Strains, Phase IV (KMG-IV): sequencing the most valuable type-strain genomes for metagenomic binning, comparative biology and taxonomic classification.</title>
        <authorList>
            <person name="Goeker M."/>
        </authorList>
    </citation>
    <scope>NUCLEOTIDE SEQUENCE [LARGE SCALE GENOMIC DNA]</scope>
    <source>
        <strain evidence="4 5">DSM 44717</strain>
    </source>
</reference>
<keyword evidence="1 2" id="KW-0238">DNA-binding</keyword>
<organism evidence="4 5">
    <name type="scientific">Nocardia neocaledoniensis</name>
    <dbReference type="NCBI Taxonomy" id="236511"/>
    <lineage>
        <taxon>Bacteria</taxon>
        <taxon>Bacillati</taxon>
        <taxon>Actinomycetota</taxon>
        <taxon>Actinomycetes</taxon>
        <taxon>Mycobacteriales</taxon>
        <taxon>Nocardiaceae</taxon>
        <taxon>Nocardia</taxon>
    </lineage>
</organism>
<protein>
    <submittedName>
        <fullName evidence="4">TetR family transcriptional regulator</fullName>
    </submittedName>
</protein>
<name>A0A317NUQ4_9NOCA</name>
<evidence type="ECO:0000313" key="4">
    <source>
        <dbReference type="EMBL" id="PWV79019.1"/>
    </source>
</evidence>
<sequence length="236" mass="25829">MNKRSCSYCAIGRLSCVTSTDKSPVRSRRIQGLDAEQRRARRREQILAAAFELIAAEGYVNTAIEQICQTAFVGNKAFYELFDSKEDCYLALLQQQSERAQDMVAAALADSSGDRRAVVAAVIGAFAHSMVDDPRVAKVTFGEASGISAKVEQQRRVNRRWAAQFLETLWREYGFVPPEGIGIDLHALAVATIGGLFETVSDWLHTDAGATGDIDVLIRDLTAFADTVHLGLSATR</sequence>
<dbReference type="AlphaFoldDB" id="A0A317NUQ4"/>
<dbReference type="PANTHER" id="PTHR43479">
    <property type="entry name" value="ACREF/ENVCD OPERON REPRESSOR-RELATED"/>
    <property type="match status" value="1"/>
</dbReference>
<evidence type="ECO:0000313" key="5">
    <source>
        <dbReference type="Proteomes" id="UP000246410"/>
    </source>
</evidence>
<dbReference type="SUPFAM" id="SSF46689">
    <property type="entry name" value="Homeodomain-like"/>
    <property type="match status" value="1"/>
</dbReference>
<keyword evidence="5" id="KW-1185">Reference proteome</keyword>
<feature type="domain" description="HTH tetR-type" evidence="3">
    <location>
        <begin position="40"/>
        <end position="100"/>
    </location>
</feature>
<evidence type="ECO:0000256" key="1">
    <source>
        <dbReference type="ARBA" id="ARBA00023125"/>
    </source>
</evidence>
<dbReference type="InterPro" id="IPR001647">
    <property type="entry name" value="HTH_TetR"/>
</dbReference>
<dbReference type="GO" id="GO:0003677">
    <property type="term" value="F:DNA binding"/>
    <property type="evidence" value="ECO:0007669"/>
    <property type="project" value="UniProtKB-UniRule"/>
</dbReference>
<dbReference type="Gene3D" id="1.10.357.10">
    <property type="entry name" value="Tetracycline Repressor, domain 2"/>
    <property type="match status" value="1"/>
</dbReference>
<proteinExistence type="predicted"/>
<comment type="caution">
    <text evidence="4">The sequence shown here is derived from an EMBL/GenBank/DDBJ whole genome shotgun (WGS) entry which is preliminary data.</text>
</comment>
<dbReference type="InterPro" id="IPR050624">
    <property type="entry name" value="HTH-type_Tx_Regulator"/>
</dbReference>
<evidence type="ECO:0000256" key="2">
    <source>
        <dbReference type="PROSITE-ProRule" id="PRU00335"/>
    </source>
</evidence>
<dbReference type="PANTHER" id="PTHR43479:SF11">
    <property type="entry name" value="ACREF_ENVCD OPERON REPRESSOR-RELATED"/>
    <property type="match status" value="1"/>
</dbReference>
<gene>
    <name evidence="4" type="ORF">DFR69_10277</name>
</gene>
<evidence type="ECO:0000259" key="3">
    <source>
        <dbReference type="PROSITE" id="PS50977"/>
    </source>
</evidence>
<dbReference type="Proteomes" id="UP000246410">
    <property type="component" value="Unassembled WGS sequence"/>
</dbReference>
<dbReference type="Pfam" id="PF00440">
    <property type="entry name" value="TetR_N"/>
    <property type="match status" value="1"/>
</dbReference>
<dbReference type="InterPro" id="IPR009057">
    <property type="entry name" value="Homeodomain-like_sf"/>
</dbReference>
<dbReference type="EMBL" id="QGTL01000002">
    <property type="protein sequence ID" value="PWV79019.1"/>
    <property type="molecule type" value="Genomic_DNA"/>
</dbReference>
<feature type="DNA-binding region" description="H-T-H motif" evidence="2">
    <location>
        <begin position="63"/>
        <end position="82"/>
    </location>
</feature>
<dbReference type="PROSITE" id="PS50977">
    <property type="entry name" value="HTH_TETR_2"/>
    <property type="match status" value="1"/>
</dbReference>